<evidence type="ECO:0000313" key="28">
    <source>
        <dbReference type="EMBL" id="QKX61966.1"/>
    </source>
</evidence>
<dbReference type="FunFam" id="3.30.460.10:FF:000002">
    <property type="entry name" value="Poly(A) polymerase alpha, putative"/>
    <property type="match status" value="1"/>
</dbReference>
<dbReference type="FunFam" id="3.55.40.20:FF:000004">
    <property type="entry name" value="Superoxide dismutase [Fe]"/>
    <property type="match status" value="1"/>
</dbReference>
<keyword evidence="15" id="KW-0460">Magnesium</keyword>
<keyword evidence="11" id="KW-0808">Transferase</keyword>
<keyword evidence="16" id="KW-0694">RNA-binding</keyword>
<evidence type="ECO:0000256" key="2">
    <source>
        <dbReference type="ARBA" id="ARBA00001946"/>
    </source>
</evidence>
<evidence type="ECO:0000256" key="13">
    <source>
        <dbReference type="ARBA" id="ARBA00022741"/>
    </source>
</evidence>
<evidence type="ECO:0000256" key="5">
    <source>
        <dbReference type="ARBA" id="ARBA00008714"/>
    </source>
</evidence>
<dbReference type="GO" id="GO:0004784">
    <property type="term" value="F:superoxide dismutase activity"/>
    <property type="evidence" value="ECO:0007669"/>
    <property type="project" value="UniProtKB-EC"/>
</dbReference>
<gene>
    <name evidence="28" type="ORF">TRUGW13939_09122</name>
</gene>
<dbReference type="Gene3D" id="1.10.287.990">
    <property type="entry name" value="Fe,Mn superoxide dismutase (SOD) domain"/>
    <property type="match status" value="1"/>
</dbReference>
<dbReference type="PANTHER" id="PTHR10682">
    <property type="entry name" value="POLY A POLYMERASE"/>
    <property type="match status" value="1"/>
</dbReference>
<evidence type="ECO:0000256" key="17">
    <source>
        <dbReference type="ARBA" id="ARBA00023002"/>
    </source>
</evidence>
<comment type="similarity">
    <text evidence="6">Belongs to the poly(A) polymerase family.</text>
</comment>
<evidence type="ECO:0000256" key="7">
    <source>
        <dbReference type="ARBA" id="ARBA00012388"/>
    </source>
</evidence>
<name>A0A7H8R6X7_TALRU</name>
<evidence type="ECO:0000313" key="29">
    <source>
        <dbReference type="Proteomes" id="UP000509510"/>
    </source>
</evidence>
<dbReference type="InterPro" id="IPR036324">
    <property type="entry name" value="Mn/Fe_SOD_N_sf"/>
</dbReference>
<evidence type="ECO:0000256" key="4">
    <source>
        <dbReference type="ARBA" id="ARBA00004305"/>
    </source>
</evidence>
<evidence type="ECO:0000256" key="21">
    <source>
        <dbReference type="SAM" id="MobiDB-lite"/>
    </source>
</evidence>
<dbReference type="GO" id="GO:0005759">
    <property type="term" value="C:mitochondrial matrix"/>
    <property type="evidence" value="ECO:0007669"/>
    <property type="project" value="UniProtKB-SubCell"/>
</dbReference>
<dbReference type="InterPro" id="IPR019833">
    <property type="entry name" value="Mn/Fe_SOD_BS"/>
</dbReference>
<dbReference type="InterPro" id="IPR019832">
    <property type="entry name" value="Mn/Fe_SOD_C"/>
</dbReference>
<dbReference type="EC" id="1.15.1.1" evidence="8"/>
<dbReference type="InterPro" id="IPR036314">
    <property type="entry name" value="SOD_C_sf"/>
</dbReference>
<evidence type="ECO:0000256" key="16">
    <source>
        <dbReference type="ARBA" id="ARBA00022884"/>
    </source>
</evidence>
<evidence type="ECO:0000256" key="12">
    <source>
        <dbReference type="ARBA" id="ARBA00022723"/>
    </source>
</evidence>
<protein>
    <recommendedName>
        <fullName evidence="9">Superoxide dismutase [Mn], mitochondrial</fullName>
        <ecNumber evidence="8">1.15.1.1</ecNumber>
        <ecNumber evidence="7">2.7.7.19</ecNumber>
    </recommendedName>
</protein>
<keyword evidence="22" id="KW-1133">Transmembrane helix</keyword>
<keyword evidence="17" id="KW-0560">Oxidoreductase</keyword>
<keyword evidence="12" id="KW-0479">Metal-binding</keyword>
<dbReference type="PANTHER" id="PTHR10682:SF10">
    <property type="entry name" value="POLYNUCLEOTIDE ADENYLYLTRANSFERASE"/>
    <property type="match status" value="1"/>
</dbReference>
<feature type="domain" description="Poly(A) polymerase RNA-binding" evidence="25">
    <location>
        <begin position="358"/>
        <end position="552"/>
    </location>
</feature>
<evidence type="ECO:0000259" key="26">
    <source>
        <dbReference type="Pfam" id="PF04928"/>
    </source>
</evidence>
<dbReference type="SUPFAM" id="SSF46609">
    <property type="entry name" value="Fe,Mn superoxide dismutase (SOD), N-terminal domain"/>
    <property type="match status" value="1"/>
</dbReference>
<dbReference type="PRINTS" id="PR01703">
    <property type="entry name" value="MNSODISMTASE"/>
</dbReference>
<evidence type="ECO:0000259" key="27">
    <source>
        <dbReference type="Pfam" id="PF20750"/>
    </source>
</evidence>
<dbReference type="Gene3D" id="3.55.40.20">
    <property type="entry name" value="Iron/manganese superoxide dismutase, C-terminal domain"/>
    <property type="match status" value="1"/>
</dbReference>
<dbReference type="InterPro" id="IPR043519">
    <property type="entry name" value="NT_sf"/>
</dbReference>
<dbReference type="Pfam" id="PF00081">
    <property type="entry name" value="Sod_Fe_N"/>
    <property type="match status" value="1"/>
</dbReference>
<dbReference type="RefSeq" id="XP_035348140.1">
    <property type="nucleotide sequence ID" value="XM_035492247.1"/>
</dbReference>
<dbReference type="EC" id="2.7.7.19" evidence="7"/>
<dbReference type="Proteomes" id="UP000509510">
    <property type="component" value="Chromosome V"/>
</dbReference>
<evidence type="ECO:0000259" key="24">
    <source>
        <dbReference type="Pfam" id="PF02777"/>
    </source>
</evidence>
<dbReference type="EMBL" id="CP055902">
    <property type="protein sequence ID" value="QKX61966.1"/>
    <property type="molecule type" value="Genomic_DNA"/>
</dbReference>
<dbReference type="FunFam" id="1.10.1410.10:FF:000001">
    <property type="entry name" value="Putative poly(A) polymerase gamma"/>
    <property type="match status" value="1"/>
</dbReference>
<feature type="domain" description="Poly(A) polymerase central" evidence="26">
    <location>
        <begin position="211"/>
        <end position="355"/>
    </location>
</feature>
<dbReference type="Pfam" id="PF02777">
    <property type="entry name" value="Sod_Fe_C"/>
    <property type="match status" value="1"/>
</dbReference>
<keyword evidence="18" id="KW-0464">Manganese</keyword>
<feature type="compositionally biased region" description="Polar residues" evidence="21">
    <location>
        <begin position="430"/>
        <end position="453"/>
    </location>
</feature>
<keyword evidence="13" id="KW-0547">Nucleotide-binding</keyword>
<dbReference type="Pfam" id="PF04926">
    <property type="entry name" value="PAP_RNA-bind"/>
    <property type="match status" value="1"/>
</dbReference>
<feature type="compositionally biased region" description="Polar residues" evidence="21">
    <location>
        <begin position="469"/>
        <end position="478"/>
    </location>
</feature>
<evidence type="ECO:0000256" key="3">
    <source>
        <dbReference type="ARBA" id="ARBA00004123"/>
    </source>
</evidence>
<dbReference type="AlphaFoldDB" id="A0A7H8R6X7"/>
<dbReference type="GO" id="GO:0006397">
    <property type="term" value="P:mRNA processing"/>
    <property type="evidence" value="ECO:0007669"/>
    <property type="project" value="UniProtKB-KW"/>
</dbReference>
<feature type="domain" description="Poly(A) polymerase nucleotidyltransferase" evidence="27">
    <location>
        <begin position="10"/>
        <end position="206"/>
    </location>
</feature>
<dbReference type="CDD" id="cd05402">
    <property type="entry name" value="NT_PAP_TUTase"/>
    <property type="match status" value="1"/>
</dbReference>
<reference evidence="29" key="1">
    <citation type="submission" date="2020-06" db="EMBL/GenBank/DDBJ databases">
        <title>A chromosome-scale genome assembly of Talaromyces rugulosus W13939.</title>
        <authorList>
            <person name="Wang B."/>
            <person name="Guo L."/>
            <person name="Ye K."/>
            <person name="Wang L."/>
        </authorList>
    </citation>
    <scope>NUCLEOTIDE SEQUENCE [LARGE SCALE GENOMIC DNA]</scope>
    <source>
        <strain evidence="29">W13939</strain>
    </source>
</reference>
<evidence type="ECO:0000256" key="9">
    <source>
        <dbReference type="ARBA" id="ARBA00014518"/>
    </source>
</evidence>
<evidence type="ECO:0000256" key="19">
    <source>
        <dbReference type="ARBA" id="ARBA00023242"/>
    </source>
</evidence>
<evidence type="ECO:0000256" key="10">
    <source>
        <dbReference type="ARBA" id="ARBA00022664"/>
    </source>
</evidence>
<accession>A0A7H8R6X7</accession>
<dbReference type="OrthoDB" id="412748at2759"/>
<dbReference type="InterPro" id="IPR001189">
    <property type="entry name" value="Mn/Fe_SOD"/>
</dbReference>
<keyword evidence="19" id="KW-0539">Nucleus</keyword>
<dbReference type="PROSITE" id="PS00088">
    <property type="entry name" value="SOD_MN"/>
    <property type="match status" value="1"/>
</dbReference>
<keyword evidence="10" id="KW-0507">mRNA processing</keyword>
<evidence type="ECO:0000256" key="15">
    <source>
        <dbReference type="ARBA" id="ARBA00022842"/>
    </source>
</evidence>
<feature type="domain" description="Manganese/iron superoxide dismutase N-terminal" evidence="23">
    <location>
        <begin position="574"/>
        <end position="646"/>
    </location>
</feature>
<sequence length="777" mass="86449">MATQQVRQWGVTPPISMTLPAPEEVAANDELIAELKAQNNFELPSETERRKQSLQLMQRVTIEFIKVVSKRKGLSQAAVEASGGKIFTYGSYRLGVYGPGSDIDTLVVAPKHVLIEDFFSDFPPILERMSPPGAIEKLTPVPDAFVPLIKLEFSGISFDLIFARLIIPSIPLNLDLKNNDYLRGLDDKEVRSLNGTRVTDQILELVPQQKTFRLALRAIKLWAQRRAIYANIVGFPGGVAWAMLVARVCQLYPQATGSVIVGKFFRIMNKWAWPQPVLLKPIEDGPLQMKVWNPKIYHGDRFHLMPIITPAYPSMCATHNISMSTKAVILRELQRGGDMVDKIFAKQLTWNDLFTIHTFFSKDYKYYLQITASSKTKDAQSVWSGLVESKLRHLVGALDRKSTIAIAHPFPKGFERTHVVKDDAEAEQVKNGSTKFQAQGTSTETTDQTNDPNHNAAAENGAQDAQVPDTASNGESDSRTIYTTTYYIGLDLKPLEPGASRSLDISTDANIFKSTCTSWQGFQQGINELSITHVRNFDLPDDVFRPEETKPTRPKKKVAKKASAAVTHKRNIDAVDALEPVISAQIMTLHHQKHHQAYITNLNAALAAHQTATASNDIPALIGLQQKIKFNGGGHINHSLFWRNLAPAGSAETDIKSAPKLGAAIVERWGSVDAFVDKFKQTLLGIQGSGWGWLIARDSGEKRRLEIVSTKDQDPPASDGTGEAVPLFGVDMWEHAYYLQYLNNKAGYVSEIWKVINWKIAEERFLGGIEKEVTLKL</sequence>
<evidence type="ECO:0000256" key="20">
    <source>
        <dbReference type="ARBA" id="ARBA00049204"/>
    </source>
</evidence>
<dbReference type="SUPFAM" id="SSF55003">
    <property type="entry name" value="PAP/Archaeal CCA-adding enzyme, C-terminal domain"/>
    <property type="match status" value="1"/>
</dbReference>
<dbReference type="GO" id="GO:1990817">
    <property type="term" value="F:poly(A) RNA polymerase activity"/>
    <property type="evidence" value="ECO:0007669"/>
    <property type="project" value="UniProtKB-EC"/>
</dbReference>
<keyword evidence="29" id="KW-1185">Reference proteome</keyword>
<dbReference type="SUPFAM" id="SSF81301">
    <property type="entry name" value="Nucleotidyltransferase"/>
    <property type="match status" value="1"/>
</dbReference>
<dbReference type="GO" id="GO:0046872">
    <property type="term" value="F:metal ion binding"/>
    <property type="evidence" value="ECO:0007669"/>
    <property type="project" value="UniProtKB-KW"/>
</dbReference>
<evidence type="ECO:0000256" key="14">
    <source>
        <dbReference type="ARBA" id="ARBA00022840"/>
    </source>
</evidence>
<dbReference type="Gene3D" id="3.30.70.590">
    <property type="entry name" value="Poly(A) polymerase predicted RNA binding domain"/>
    <property type="match status" value="1"/>
</dbReference>
<evidence type="ECO:0000259" key="25">
    <source>
        <dbReference type="Pfam" id="PF04926"/>
    </source>
</evidence>
<dbReference type="InterPro" id="IPR011068">
    <property type="entry name" value="NuclTrfase_I-like_C"/>
</dbReference>
<comment type="subcellular location">
    <subcellularLocation>
        <location evidence="4">Mitochondrion matrix</location>
    </subcellularLocation>
    <subcellularLocation>
        <location evidence="3">Nucleus</location>
    </subcellularLocation>
</comment>
<evidence type="ECO:0000256" key="22">
    <source>
        <dbReference type="SAM" id="Phobius"/>
    </source>
</evidence>
<dbReference type="Gene3D" id="3.30.460.10">
    <property type="entry name" value="Beta Polymerase, domain 2"/>
    <property type="match status" value="1"/>
</dbReference>
<comment type="cofactor">
    <cofactor evidence="2">
        <name>Mg(2+)</name>
        <dbReference type="ChEBI" id="CHEBI:18420"/>
    </cofactor>
</comment>
<dbReference type="GO" id="GO:0005634">
    <property type="term" value="C:nucleus"/>
    <property type="evidence" value="ECO:0007669"/>
    <property type="project" value="UniProtKB-SubCell"/>
</dbReference>
<dbReference type="Gene3D" id="1.10.1410.10">
    <property type="match status" value="1"/>
</dbReference>
<dbReference type="FunFam" id="3.30.70.590:FF:000003">
    <property type="entry name" value="Poly(A) polymerase"/>
    <property type="match status" value="1"/>
</dbReference>
<proteinExistence type="inferred from homology"/>
<evidence type="ECO:0000256" key="8">
    <source>
        <dbReference type="ARBA" id="ARBA00012682"/>
    </source>
</evidence>
<comment type="similarity">
    <text evidence="5">Belongs to the iron/manganese superoxide dismutase family.</text>
</comment>
<evidence type="ECO:0000256" key="1">
    <source>
        <dbReference type="ARBA" id="ARBA00001936"/>
    </source>
</evidence>
<dbReference type="SUPFAM" id="SSF54719">
    <property type="entry name" value="Fe,Mn superoxide dismutase (SOD), C-terminal domain"/>
    <property type="match status" value="1"/>
</dbReference>
<keyword evidence="14" id="KW-0067">ATP-binding</keyword>
<dbReference type="InterPro" id="IPR048840">
    <property type="entry name" value="PolA_pol_NTPase"/>
</dbReference>
<feature type="region of interest" description="Disordered" evidence="21">
    <location>
        <begin position="425"/>
        <end position="478"/>
    </location>
</feature>
<dbReference type="Pfam" id="PF20750">
    <property type="entry name" value="PAP_NTPase"/>
    <property type="match status" value="1"/>
</dbReference>
<organism evidence="28 29">
    <name type="scientific">Talaromyces rugulosus</name>
    <name type="common">Penicillium rugulosum</name>
    <dbReference type="NCBI Taxonomy" id="121627"/>
    <lineage>
        <taxon>Eukaryota</taxon>
        <taxon>Fungi</taxon>
        <taxon>Dikarya</taxon>
        <taxon>Ascomycota</taxon>
        <taxon>Pezizomycotina</taxon>
        <taxon>Eurotiomycetes</taxon>
        <taxon>Eurotiomycetidae</taxon>
        <taxon>Eurotiales</taxon>
        <taxon>Trichocomaceae</taxon>
        <taxon>Talaromyces</taxon>
        <taxon>Talaromyces sect. Islandici</taxon>
    </lineage>
</organism>
<feature type="transmembrane region" description="Helical" evidence="22">
    <location>
        <begin position="227"/>
        <end position="246"/>
    </location>
</feature>
<dbReference type="FunFam" id="1.10.287.990:FF:000001">
    <property type="entry name" value="Superoxide dismutase"/>
    <property type="match status" value="1"/>
</dbReference>
<dbReference type="GeneID" id="55996606"/>
<dbReference type="InterPro" id="IPR019831">
    <property type="entry name" value="Mn/Fe_SOD_N"/>
</dbReference>
<comment type="catalytic activity">
    <reaction evidence="20">
        <text>2 superoxide + 2 H(+) = H2O2 + O2</text>
        <dbReference type="Rhea" id="RHEA:20696"/>
        <dbReference type="ChEBI" id="CHEBI:15378"/>
        <dbReference type="ChEBI" id="CHEBI:15379"/>
        <dbReference type="ChEBI" id="CHEBI:16240"/>
        <dbReference type="ChEBI" id="CHEBI:18421"/>
        <dbReference type="EC" id="1.15.1.1"/>
    </reaction>
</comment>
<dbReference type="GO" id="GO:0003723">
    <property type="term" value="F:RNA binding"/>
    <property type="evidence" value="ECO:0007669"/>
    <property type="project" value="UniProtKB-KW"/>
</dbReference>
<evidence type="ECO:0000256" key="18">
    <source>
        <dbReference type="ARBA" id="ARBA00023211"/>
    </source>
</evidence>
<feature type="domain" description="Manganese/iron superoxide dismutase C-terminal" evidence="24">
    <location>
        <begin position="660"/>
        <end position="764"/>
    </location>
</feature>
<dbReference type="GO" id="GO:0005524">
    <property type="term" value="F:ATP binding"/>
    <property type="evidence" value="ECO:0007669"/>
    <property type="project" value="UniProtKB-KW"/>
</dbReference>
<evidence type="ECO:0000256" key="11">
    <source>
        <dbReference type="ARBA" id="ARBA00022679"/>
    </source>
</evidence>
<comment type="cofactor">
    <cofactor evidence="1">
        <name>Mn(2+)</name>
        <dbReference type="ChEBI" id="CHEBI:29035"/>
    </cofactor>
</comment>
<evidence type="ECO:0000259" key="23">
    <source>
        <dbReference type="Pfam" id="PF00081"/>
    </source>
</evidence>
<dbReference type="Pfam" id="PF04928">
    <property type="entry name" value="PAP_central"/>
    <property type="match status" value="1"/>
</dbReference>
<evidence type="ECO:0000256" key="6">
    <source>
        <dbReference type="ARBA" id="ARBA00010912"/>
    </source>
</evidence>
<keyword evidence="22" id="KW-0472">Membrane</keyword>
<dbReference type="InterPro" id="IPR007012">
    <property type="entry name" value="PolA_pol_cen_dom"/>
</dbReference>
<keyword evidence="22" id="KW-0812">Transmembrane</keyword>
<dbReference type="SUPFAM" id="SSF81631">
    <property type="entry name" value="PAP/OAS1 substrate-binding domain"/>
    <property type="match status" value="1"/>
</dbReference>
<dbReference type="KEGG" id="trg:TRUGW13939_09122"/>
<dbReference type="GO" id="GO:0031123">
    <property type="term" value="P:RNA 3'-end processing"/>
    <property type="evidence" value="ECO:0007669"/>
    <property type="project" value="InterPro"/>
</dbReference>
<dbReference type="InterPro" id="IPR007010">
    <property type="entry name" value="PolA_pol_RNA-bd_dom"/>
</dbReference>